<dbReference type="PANTHER" id="PTHR31571:SF2">
    <property type="entry name" value="HISTONE ACETYLTRANSFERASE RTT109"/>
    <property type="match status" value="1"/>
</dbReference>
<keyword evidence="8" id="KW-0539">Nucleus</keyword>
<keyword evidence="12" id="KW-1185">Reference proteome</keyword>
<comment type="catalytic activity">
    <reaction evidence="9">
        <text>L-lysyl-[histone] + acetyl-CoA = N(6)-acetyl-L-lysyl-[histone] + CoA + H(+)</text>
        <dbReference type="Rhea" id="RHEA:21992"/>
        <dbReference type="Rhea" id="RHEA-COMP:9845"/>
        <dbReference type="Rhea" id="RHEA-COMP:11338"/>
        <dbReference type="ChEBI" id="CHEBI:15378"/>
        <dbReference type="ChEBI" id="CHEBI:29969"/>
        <dbReference type="ChEBI" id="CHEBI:57287"/>
        <dbReference type="ChEBI" id="CHEBI:57288"/>
        <dbReference type="ChEBI" id="CHEBI:61930"/>
        <dbReference type="EC" id="2.3.1.48"/>
    </reaction>
    <physiologicalReaction direction="left-to-right" evidence="9">
        <dbReference type="Rhea" id="RHEA:21993"/>
    </physiologicalReaction>
</comment>
<dbReference type="SMART" id="SM01250">
    <property type="entry name" value="KAT11"/>
    <property type="match status" value="1"/>
</dbReference>
<evidence type="ECO:0000256" key="7">
    <source>
        <dbReference type="ARBA" id="ARBA00023163"/>
    </source>
</evidence>
<comment type="subcellular location">
    <subcellularLocation>
        <location evidence="1">Nucleus</location>
    </subcellularLocation>
</comment>
<evidence type="ECO:0000256" key="3">
    <source>
        <dbReference type="ARBA" id="ARBA00022679"/>
    </source>
</evidence>
<evidence type="ECO:0000256" key="5">
    <source>
        <dbReference type="ARBA" id="ARBA00022990"/>
    </source>
</evidence>
<feature type="compositionally biased region" description="Polar residues" evidence="10">
    <location>
        <begin position="230"/>
        <end position="244"/>
    </location>
</feature>
<evidence type="ECO:0000256" key="8">
    <source>
        <dbReference type="ARBA" id="ARBA00023242"/>
    </source>
</evidence>
<dbReference type="InterPro" id="IPR013178">
    <property type="entry name" value="Histone_AcTrfase_Rtt109/CBP"/>
</dbReference>
<keyword evidence="6" id="KW-0805">Transcription regulation</keyword>
<proteinExistence type="predicted"/>
<dbReference type="GO" id="GO:0006355">
    <property type="term" value="P:regulation of DNA-templated transcription"/>
    <property type="evidence" value="ECO:0007669"/>
    <property type="project" value="InterPro"/>
</dbReference>
<feature type="region of interest" description="Disordered" evidence="10">
    <location>
        <begin position="253"/>
        <end position="272"/>
    </location>
</feature>
<dbReference type="InterPro" id="IPR016849">
    <property type="entry name" value="Rtt109"/>
</dbReference>
<evidence type="ECO:0000256" key="9">
    <source>
        <dbReference type="ARBA" id="ARBA00048940"/>
    </source>
</evidence>
<accession>A0A5C3QL40</accession>
<organism evidence="11 12">
    <name type="scientific">Pterulicium gracile</name>
    <dbReference type="NCBI Taxonomy" id="1884261"/>
    <lineage>
        <taxon>Eukaryota</taxon>
        <taxon>Fungi</taxon>
        <taxon>Dikarya</taxon>
        <taxon>Basidiomycota</taxon>
        <taxon>Agaricomycotina</taxon>
        <taxon>Agaricomycetes</taxon>
        <taxon>Agaricomycetidae</taxon>
        <taxon>Agaricales</taxon>
        <taxon>Pleurotineae</taxon>
        <taxon>Pterulaceae</taxon>
        <taxon>Pterulicium</taxon>
    </lineage>
</organism>
<evidence type="ECO:0000256" key="2">
    <source>
        <dbReference type="ARBA" id="ARBA00013184"/>
    </source>
</evidence>
<dbReference type="GO" id="GO:0005634">
    <property type="term" value="C:nucleus"/>
    <property type="evidence" value="ECO:0007669"/>
    <property type="project" value="UniProtKB-SubCell"/>
</dbReference>
<dbReference type="PANTHER" id="PTHR31571">
    <property type="entry name" value="ALTERED INHERITANCE OF MITOCHONDRIA PROTEIN 6"/>
    <property type="match status" value="1"/>
</dbReference>
<evidence type="ECO:0000256" key="6">
    <source>
        <dbReference type="ARBA" id="ARBA00023015"/>
    </source>
</evidence>
<keyword evidence="4" id="KW-0227">DNA damage</keyword>
<feature type="region of interest" description="Disordered" evidence="10">
    <location>
        <begin position="297"/>
        <end position="347"/>
    </location>
</feature>
<gene>
    <name evidence="11" type="ORF">BDV98DRAFT_567646</name>
</gene>
<keyword evidence="5" id="KW-0007">Acetylation</keyword>
<dbReference type="PROSITE" id="PS51728">
    <property type="entry name" value="RTT109_HAT"/>
    <property type="match status" value="1"/>
</dbReference>
<dbReference type="OrthoDB" id="3361892at2759"/>
<feature type="region of interest" description="Disordered" evidence="10">
    <location>
        <begin position="226"/>
        <end position="246"/>
    </location>
</feature>
<reference evidence="11 12" key="1">
    <citation type="journal article" date="2019" name="Nat. Ecol. Evol.">
        <title>Megaphylogeny resolves global patterns of mushroom evolution.</title>
        <authorList>
            <person name="Varga T."/>
            <person name="Krizsan K."/>
            <person name="Foldi C."/>
            <person name="Dima B."/>
            <person name="Sanchez-Garcia M."/>
            <person name="Sanchez-Ramirez S."/>
            <person name="Szollosi G.J."/>
            <person name="Szarkandi J.G."/>
            <person name="Papp V."/>
            <person name="Albert L."/>
            <person name="Andreopoulos W."/>
            <person name="Angelini C."/>
            <person name="Antonin V."/>
            <person name="Barry K.W."/>
            <person name="Bougher N.L."/>
            <person name="Buchanan P."/>
            <person name="Buyck B."/>
            <person name="Bense V."/>
            <person name="Catcheside P."/>
            <person name="Chovatia M."/>
            <person name="Cooper J."/>
            <person name="Damon W."/>
            <person name="Desjardin D."/>
            <person name="Finy P."/>
            <person name="Geml J."/>
            <person name="Haridas S."/>
            <person name="Hughes K."/>
            <person name="Justo A."/>
            <person name="Karasinski D."/>
            <person name="Kautmanova I."/>
            <person name="Kiss B."/>
            <person name="Kocsube S."/>
            <person name="Kotiranta H."/>
            <person name="LaButti K.M."/>
            <person name="Lechner B.E."/>
            <person name="Liimatainen K."/>
            <person name="Lipzen A."/>
            <person name="Lukacs Z."/>
            <person name="Mihaltcheva S."/>
            <person name="Morgado L.N."/>
            <person name="Niskanen T."/>
            <person name="Noordeloos M.E."/>
            <person name="Ohm R.A."/>
            <person name="Ortiz-Santana B."/>
            <person name="Ovrebo C."/>
            <person name="Racz N."/>
            <person name="Riley R."/>
            <person name="Savchenko A."/>
            <person name="Shiryaev A."/>
            <person name="Soop K."/>
            <person name="Spirin V."/>
            <person name="Szebenyi C."/>
            <person name="Tomsovsky M."/>
            <person name="Tulloss R.E."/>
            <person name="Uehling J."/>
            <person name="Grigoriev I.V."/>
            <person name="Vagvolgyi C."/>
            <person name="Papp T."/>
            <person name="Martin F.M."/>
            <person name="Miettinen O."/>
            <person name="Hibbett D.S."/>
            <person name="Nagy L.G."/>
        </authorList>
    </citation>
    <scope>NUCLEOTIDE SEQUENCE [LARGE SCALE GENOMIC DNA]</scope>
    <source>
        <strain evidence="11 12">CBS 309.79</strain>
    </source>
</reference>
<protein>
    <recommendedName>
        <fullName evidence="2">histone acetyltransferase</fullName>
        <ecNumber evidence="2">2.3.1.48</ecNumber>
    </recommendedName>
</protein>
<dbReference type="EC" id="2.3.1.48" evidence="2"/>
<evidence type="ECO:0000313" key="12">
    <source>
        <dbReference type="Proteomes" id="UP000305067"/>
    </source>
</evidence>
<name>A0A5C3QL40_9AGAR</name>
<dbReference type="Pfam" id="PF08214">
    <property type="entry name" value="HAT_KAT11"/>
    <property type="match status" value="1"/>
</dbReference>
<evidence type="ECO:0000256" key="4">
    <source>
        <dbReference type="ARBA" id="ARBA00022763"/>
    </source>
</evidence>
<dbReference type="EMBL" id="ML178824">
    <property type="protein sequence ID" value="TFL01870.1"/>
    <property type="molecule type" value="Genomic_DNA"/>
</dbReference>
<feature type="compositionally biased region" description="Basic and acidic residues" evidence="10">
    <location>
        <begin position="318"/>
        <end position="343"/>
    </location>
</feature>
<dbReference type="GO" id="GO:0032931">
    <property type="term" value="F:histone H3K56 acetyltransferase activity"/>
    <property type="evidence" value="ECO:0007669"/>
    <property type="project" value="TreeGrafter"/>
</dbReference>
<dbReference type="InterPro" id="IPR051236">
    <property type="entry name" value="HAT_RTT109-like"/>
</dbReference>
<dbReference type="Proteomes" id="UP000305067">
    <property type="component" value="Unassembled WGS sequence"/>
</dbReference>
<dbReference type="STRING" id="1884261.A0A5C3QL40"/>
<evidence type="ECO:0000313" key="11">
    <source>
        <dbReference type="EMBL" id="TFL01870.1"/>
    </source>
</evidence>
<sequence>MELRDSLLTALSKLPGTRDFHLHLLVSAPRKYADLYPYITPRPRTALQDILILLSEQPTPDAPRVFVAAIEAYVYVIPSTASAIMYIAKVDSTGQGLFPSPVSTLVKALVGFYVDPDLTTRDKKGVLPRWVQNIWVHVFARAQNQYLFPNSVEWAGKAVLSDVKLCSWWKRILGEVAAEVEGRKGLAAPAEQITATGPSAETQKTTVRLHYILPGYNELEAIQSLHDRSSPSAPQDPTASTTPISWIYGHPYSQGDDGVPLPGPFSGASQQRPRHLGEVIPYFDDDPKSRFLDEIAYTDTQPAGGAKSSERKRARKGSVKDGLDAEIKGDDDLEAKGDSDRAPPPKVMGELAQVSADEFWERMSFRQECVAGAVTGFFTLIIHTNATTNDKVSTAPTSALASSTELVSSALAPRSGQVSAQIVKRVMTLLTTSVEFSTLERSVRGTEAAEGLIKGLCEGLTLPMSGGGRIRPPVSRDQQRREQKTPEPGSSSSAPMYLAPPRTPPPSKGRAVGKDSISPNPFDEPELTLNTYHSYIYGKVMVRNPEAVRKKDLGKKEEIVQVLAVRKKKK</sequence>
<feature type="region of interest" description="Disordered" evidence="10">
    <location>
        <begin position="463"/>
        <end position="526"/>
    </location>
</feature>
<keyword evidence="3" id="KW-0808">Transferase</keyword>
<dbReference type="AlphaFoldDB" id="A0A5C3QL40"/>
<dbReference type="GO" id="GO:0006974">
    <property type="term" value="P:DNA damage response"/>
    <property type="evidence" value="ECO:0007669"/>
    <property type="project" value="UniProtKB-KW"/>
</dbReference>
<keyword evidence="7" id="KW-0804">Transcription</keyword>
<evidence type="ECO:0000256" key="1">
    <source>
        <dbReference type="ARBA" id="ARBA00004123"/>
    </source>
</evidence>
<evidence type="ECO:0000256" key="10">
    <source>
        <dbReference type="SAM" id="MobiDB-lite"/>
    </source>
</evidence>